<comment type="caution">
    <text evidence="2">The sequence shown here is derived from an EMBL/GenBank/DDBJ whole genome shotgun (WGS) entry which is preliminary data.</text>
</comment>
<organism evidence="2 3">
    <name type="scientific">Caerostris extrusa</name>
    <name type="common">Bark spider</name>
    <name type="synonym">Caerostris bankana</name>
    <dbReference type="NCBI Taxonomy" id="172846"/>
    <lineage>
        <taxon>Eukaryota</taxon>
        <taxon>Metazoa</taxon>
        <taxon>Ecdysozoa</taxon>
        <taxon>Arthropoda</taxon>
        <taxon>Chelicerata</taxon>
        <taxon>Arachnida</taxon>
        <taxon>Araneae</taxon>
        <taxon>Araneomorphae</taxon>
        <taxon>Entelegynae</taxon>
        <taxon>Araneoidea</taxon>
        <taxon>Araneidae</taxon>
        <taxon>Caerostris</taxon>
    </lineage>
</organism>
<name>A0AAV4Y2E2_CAEEX</name>
<feature type="transmembrane region" description="Helical" evidence="1">
    <location>
        <begin position="111"/>
        <end position="130"/>
    </location>
</feature>
<dbReference type="AlphaFoldDB" id="A0AAV4Y2E2"/>
<evidence type="ECO:0000313" key="2">
    <source>
        <dbReference type="EMBL" id="GIZ01223.1"/>
    </source>
</evidence>
<proteinExistence type="predicted"/>
<keyword evidence="1" id="KW-1133">Transmembrane helix</keyword>
<accession>A0AAV4Y2E2</accession>
<protein>
    <submittedName>
        <fullName evidence="2">Uncharacterized protein</fullName>
    </submittedName>
</protein>
<sequence length="145" mass="16644">MHSLALGIHCATCDVNYYKVLLNTLLHQCENNLVKRSNPIHLFFFFFSIQQRLPEVSSSAVVAPIKGSGADMNLNYGQSNFLVTKLLYKVMDDEKFIGRNSLWRVESWVEFLRLGLLFTWVVGLLMHAVWFSPHKYSCLWATTGV</sequence>
<gene>
    <name evidence="2" type="ORF">CEXT_711321</name>
</gene>
<dbReference type="Proteomes" id="UP001054945">
    <property type="component" value="Unassembled WGS sequence"/>
</dbReference>
<evidence type="ECO:0000313" key="3">
    <source>
        <dbReference type="Proteomes" id="UP001054945"/>
    </source>
</evidence>
<keyword evidence="3" id="KW-1185">Reference proteome</keyword>
<dbReference type="EMBL" id="BPLR01018639">
    <property type="protein sequence ID" value="GIZ01223.1"/>
    <property type="molecule type" value="Genomic_DNA"/>
</dbReference>
<keyword evidence="1" id="KW-0472">Membrane</keyword>
<reference evidence="2 3" key="1">
    <citation type="submission" date="2021-06" db="EMBL/GenBank/DDBJ databases">
        <title>Caerostris extrusa draft genome.</title>
        <authorList>
            <person name="Kono N."/>
            <person name="Arakawa K."/>
        </authorList>
    </citation>
    <scope>NUCLEOTIDE SEQUENCE [LARGE SCALE GENOMIC DNA]</scope>
</reference>
<evidence type="ECO:0000256" key="1">
    <source>
        <dbReference type="SAM" id="Phobius"/>
    </source>
</evidence>
<keyword evidence="1" id="KW-0812">Transmembrane</keyword>